<accession>A0ABP3H1M8</accession>
<dbReference type="PROSITE" id="PS50921">
    <property type="entry name" value="ANTAR"/>
    <property type="match status" value="1"/>
</dbReference>
<dbReference type="InterPro" id="IPR001789">
    <property type="entry name" value="Sig_transdc_resp-reg_receiver"/>
</dbReference>
<name>A0ABP3H1M8_9ALTE</name>
<dbReference type="Pfam" id="PF00072">
    <property type="entry name" value="Response_reg"/>
    <property type="match status" value="1"/>
</dbReference>
<dbReference type="SMART" id="SM01012">
    <property type="entry name" value="ANTAR"/>
    <property type="match status" value="1"/>
</dbReference>
<feature type="domain" description="Response regulatory" evidence="2">
    <location>
        <begin position="13"/>
        <end position="127"/>
    </location>
</feature>
<dbReference type="Proteomes" id="UP001501757">
    <property type="component" value="Unassembled WGS sequence"/>
</dbReference>
<keyword evidence="5" id="KW-1185">Reference proteome</keyword>
<proteinExistence type="predicted"/>
<keyword evidence="1" id="KW-0597">Phosphoprotein</keyword>
<dbReference type="EMBL" id="BAAAEI010000014">
    <property type="protein sequence ID" value="GAA0360198.1"/>
    <property type="molecule type" value="Genomic_DNA"/>
</dbReference>
<dbReference type="InterPro" id="IPR011006">
    <property type="entry name" value="CheY-like_superfamily"/>
</dbReference>
<dbReference type="SUPFAM" id="SSF52172">
    <property type="entry name" value="CheY-like"/>
    <property type="match status" value="1"/>
</dbReference>
<dbReference type="Gene3D" id="1.10.10.10">
    <property type="entry name" value="Winged helix-like DNA-binding domain superfamily/Winged helix DNA-binding domain"/>
    <property type="match status" value="1"/>
</dbReference>
<dbReference type="InterPro" id="IPR005561">
    <property type="entry name" value="ANTAR"/>
</dbReference>
<protein>
    <submittedName>
        <fullName evidence="4">ANTAR domain-containing response regulator</fullName>
    </submittedName>
</protein>
<feature type="domain" description="ANTAR" evidence="3">
    <location>
        <begin position="133"/>
        <end position="194"/>
    </location>
</feature>
<organism evidence="4 5">
    <name type="scientific">Bowmanella denitrificans</name>
    <dbReference type="NCBI Taxonomy" id="366582"/>
    <lineage>
        <taxon>Bacteria</taxon>
        <taxon>Pseudomonadati</taxon>
        <taxon>Pseudomonadota</taxon>
        <taxon>Gammaproteobacteria</taxon>
        <taxon>Alteromonadales</taxon>
        <taxon>Alteromonadaceae</taxon>
        <taxon>Bowmanella</taxon>
    </lineage>
</organism>
<dbReference type="RefSeq" id="WP_343845358.1">
    <property type="nucleotide sequence ID" value="NZ_BAAAEI010000014.1"/>
</dbReference>
<gene>
    <name evidence="4" type="ORF">GCM10009092_25520</name>
</gene>
<feature type="modified residue" description="4-aspartylphosphate" evidence="1">
    <location>
        <position position="63"/>
    </location>
</feature>
<evidence type="ECO:0000259" key="3">
    <source>
        <dbReference type="PROSITE" id="PS50921"/>
    </source>
</evidence>
<reference evidence="5" key="1">
    <citation type="journal article" date="2019" name="Int. J. Syst. Evol. Microbiol.">
        <title>The Global Catalogue of Microorganisms (GCM) 10K type strain sequencing project: providing services to taxonomists for standard genome sequencing and annotation.</title>
        <authorList>
            <consortium name="The Broad Institute Genomics Platform"/>
            <consortium name="The Broad Institute Genome Sequencing Center for Infectious Disease"/>
            <person name="Wu L."/>
            <person name="Ma J."/>
        </authorList>
    </citation>
    <scope>NUCLEOTIDE SEQUENCE [LARGE SCALE GENOMIC DNA]</scope>
    <source>
        <strain evidence="5">JCM 13378</strain>
    </source>
</reference>
<evidence type="ECO:0000259" key="2">
    <source>
        <dbReference type="PROSITE" id="PS50110"/>
    </source>
</evidence>
<dbReference type="PROSITE" id="PS50110">
    <property type="entry name" value="RESPONSE_REGULATORY"/>
    <property type="match status" value="1"/>
</dbReference>
<evidence type="ECO:0000313" key="4">
    <source>
        <dbReference type="EMBL" id="GAA0360198.1"/>
    </source>
</evidence>
<evidence type="ECO:0000256" key="1">
    <source>
        <dbReference type="PROSITE-ProRule" id="PRU00169"/>
    </source>
</evidence>
<dbReference type="InterPro" id="IPR008327">
    <property type="entry name" value="Sig_transdc_resp-reg_antiterm"/>
</dbReference>
<dbReference type="SMART" id="SM00448">
    <property type="entry name" value="REC"/>
    <property type="match status" value="1"/>
</dbReference>
<dbReference type="Gene3D" id="3.40.50.2300">
    <property type="match status" value="1"/>
</dbReference>
<dbReference type="Pfam" id="PF03861">
    <property type="entry name" value="ANTAR"/>
    <property type="match status" value="1"/>
</dbReference>
<dbReference type="PANTHER" id="PTHR43367:SF1">
    <property type="entry name" value="TWO-COMPONENT RESPONSE REGULATOR-LIKE APRR6-RELATED"/>
    <property type="match status" value="1"/>
</dbReference>
<comment type="caution">
    <text evidence="4">The sequence shown here is derived from an EMBL/GenBank/DDBJ whole genome shotgun (WGS) entry which is preliminary data.</text>
</comment>
<dbReference type="PIRSF" id="PIRSF036382">
    <property type="entry name" value="RR_antiterm"/>
    <property type="match status" value="1"/>
</dbReference>
<dbReference type="PANTHER" id="PTHR43367">
    <property type="match status" value="1"/>
</dbReference>
<evidence type="ECO:0000313" key="5">
    <source>
        <dbReference type="Proteomes" id="UP001501757"/>
    </source>
</evidence>
<dbReference type="InterPro" id="IPR036388">
    <property type="entry name" value="WH-like_DNA-bd_sf"/>
</dbReference>
<sequence>MPSSDVCLEKPLDILLIDDDLDRAAAFRSALDKSRYQVSHLVSSRTALLKEVDRLKPDIIVIDIESPDRDILESLSTLSNFNPKPVVMFCDQEDTGLINQSVQSGVSAYVVGDVSSSRVRSILDAAVARFNQFQHLKQELDETKRKLDSRRLIDKAKHLLMTQKSLTEQQAFSSLRKMAMDSGQKMEDVARTLISLFNTLD</sequence>